<dbReference type="PANTHER" id="PTHR34315:SF1">
    <property type="entry name" value="INTRADIOL RING-CLEAVAGE DIOXYGENASES DOMAIN-CONTAINING PROTEIN-RELATED"/>
    <property type="match status" value="1"/>
</dbReference>
<dbReference type="SUPFAM" id="SSF49482">
    <property type="entry name" value="Aromatic compound dioxygenase"/>
    <property type="match status" value="1"/>
</dbReference>
<dbReference type="Proteomes" id="UP001365781">
    <property type="component" value="Unassembled WGS sequence"/>
</dbReference>
<evidence type="ECO:0000259" key="2">
    <source>
        <dbReference type="Pfam" id="PF00775"/>
    </source>
</evidence>
<evidence type="ECO:0000256" key="1">
    <source>
        <dbReference type="SAM" id="MobiDB-lite"/>
    </source>
</evidence>
<feature type="compositionally biased region" description="Low complexity" evidence="1">
    <location>
        <begin position="57"/>
        <end position="77"/>
    </location>
</feature>
<keyword evidence="3" id="KW-0560">Oxidoreductase</keyword>
<dbReference type="CDD" id="cd03457">
    <property type="entry name" value="intradiol_dioxygenase_like"/>
    <property type="match status" value="1"/>
</dbReference>
<evidence type="ECO:0000313" key="3">
    <source>
        <dbReference type="EMBL" id="MEI5612368.1"/>
    </source>
</evidence>
<feature type="region of interest" description="Disordered" evidence="1">
    <location>
        <begin position="56"/>
        <end position="109"/>
    </location>
</feature>
<dbReference type="Pfam" id="PF00775">
    <property type="entry name" value="Dioxygenase_C"/>
    <property type="match status" value="1"/>
</dbReference>
<keyword evidence="3" id="KW-0223">Dioxygenase</keyword>
<feature type="region of interest" description="Disordered" evidence="1">
    <location>
        <begin position="1"/>
        <end position="24"/>
    </location>
</feature>
<dbReference type="PANTHER" id="PTHR34315">
    <property type="match status" value="1"/>
</dbReference>
<dbReference type="InterPro" id="IPR015889">
    <property type="entry name" value="Intradiol_dOase_core"/>
</dbReference>
<protein>
    <submittedName>
        <fullName evidence="3">Intradiol ring-cleavage dioxygenase</fullName>
    </submittedName>
</protein>
<dbReference type="Gene3D" id="2.60.130.10">
    <property type="entry name" value="Aromatic compound dioxygenase"/>
    <property type="match status" value="1"/>
</dbReference>
<gene>
    <name evidence="3" type="ORF">WB403_24735</name>
</gene>
<organism evidence="3 4">
    <name type="scientific">Streptomyces brasiliscabiei</name>
    <dbReference type="NCBI Taxonomy" id="2736302"/>
    <lineage>
        <taxon>Bacteria</taxon>
        <taxon>Bacillati</taxon>
        <taxon>Actinomycetota</taxon>
        <taxon>Actinomycetes</taxon>
        <taxon>Kitasatosporales</taxon>
        <taxon>Streptomycetaceae</taxon>
        <taxon>Streptomyces</taxon>
    </lineage>
</organism>
<feature type="compositionally biased region" description="Basic and acidic residues" evidence="1">
    <location>
        <begin position="14"/>
        <end position="24"/>
    </location>
</feature>
<dbReference type="GO" id="GO:0051213">
    <property type="term" value="F:dioxygenase activity"/>
    <property type="evidence" value="ECO:0007669"/>
    <property type="project" value="UniProtKB-KW"/>
</dbReference>
<name>A0ABU8GGW9_9ACTN</name>
<dbReference type="InterPro" id="IPR000627">
    <property type="entry name" value="Intradiol_dOase_C"/>
</dbReference>
<proteinExistence type="predicted"/>
<sequence length="294" mass="30837">MSTAPRNGNGSGSHGHDHHHDDEFDRGLSHDLPVFARRRMIRLLAGASMVPLVAACSSDGSGDTASDAASSGSSSSGTGSGTSGSDCEVIPSETAGPYPGDGSNGPNVLKESGVVRRDITKSFGSASGVAEGIPLTITLTVVDQSSGCDTPKEGAAVYLWHCDREGRYSLYSDGVTEENYLRGVQEADAKGQVTFTSIFPACYTGRWPHIHFEVYDSLDDATAAQNIAATSQLAFPKDVCDTVYATDGYSQSVQNLGQLTLETDNIFSDGYDQQLATLEGSTDKGYTATLTVPV</sequence>
<keyword evidence="4" id="KW-1185">Reference proteome</keyword>
<dbReference type="RefSeq" id="WP_336537700.1">
    <property type="nucleotide sequence ID" value="NZ_JBBAYL010000008.1"/>
</dbReference>
<comment type="caution">
    <text evidence="3">The sequence shown here is derived from an EMBL/GenBank/DDBJ whole genome shotgun (WGS) entry which is preliminary data.</text>
</comment>
<feature type="domain" description="Intradiol ring-cleavage dioxygenases" evidence="2">
    <location>
        <begin position="128"/>
        <end position="206"/>
    </location>
</feature>
<accession>A0ABU8GGW9</accession>
<dbReference type="EMBL" id="JBBAYM010000017">
    <property type="protein sequence ID" value="MEI5612368.1"/>
    <property type="molecule type" value="Genomic_DNA"/>
</dbReference>
<evidence type="ECO:0000313" key="4">
    <source>
        <dbReference type="Proteomes" id="UP001365781"/>
    </source>
</evidence>
<reference evidence="3 4" key="1">
    <citation type="submission" date="2024-03" db="EMBL/GenBank/DDBJ databases">
        <title>First Report of Pectobacterium brasiliscabiei causing potato scab in china.</title>
        <authorList>
            <person name="Handique U."/>
        </authorList>
    </citation>
    <scope>NUCLEOTIDE SEQUENCE [LARGE SCALE GENOMIC DNA]</scope>
    <source>
        <strain evidence="3 4">ZRIMU1503</strain>
    </source>
</reference>